<dbReference type="InterPro" id="IPR032622">
    <property type="entry name" value="UCP01524_HTH"/>
</dbReference>
<proteinExistence type="predicted"/>
<accession>A0A127K012</accession>
<evidence type="ECO:0000259" key="2">
    <source>
        <dbReference type="Pfam" id="PF09940"/>
    </source>
</evidence>
<dbReference type="Gene3D" id="3.40.630.10">
    <property type="entry name" value="Zn peptidases"/>
    <property type="match status" value="1"/>
</dbReference>
<dbReference type="Gene3D" id="3.50.30.90">
    <property type="match status" value="1"/>
</dbReference>
<feature type="domain" description="DUF4910" evidence="4">
    <location>
        <begin position="2"/>
        <end position="339"/>
    </location>
</feature>
<feature type="domain" description="UCP01524 winged helix-turn-helix" evidence="3">
    <location>
        <begin position="342"/>
        <end position="415"/>
    </location>
</feature>
<feature type="domain" description="DUF2172" evidence="2">
    <location>
        <begin position="52"/>
        <end position="143"/>
    </location>
</feature>
<dbReference type="InterPro" id="IPR012353">
    <property type="entry name" value="UCP015244"/>
</dbReference>
<evidence type="ECO:0000313" key="5">
    <source>
        <dbReference type="EMBL" id="AMO25548.1"/>
    </source>
</evidence>
<dbReference type="Pfam" id="PF16221">
    <property type="entry name" value="HTH_47"/>
    <property type="match status" value="1"/>
</dbReference>
<feature type="binding site" evidence="1">
    <location>
        <position position="172"/>
    </location>
    <ligand>
        <name>Zn(2+)</name>
        <dbReference type="ChEBI" id="CHEBI:29105"/>
    </ligand>
</feature>
<comment type="cofactor">
    <cofactor evidence="1">
        <name>Zn(2+)</name>
        <dbReference type="ChEBI" id="CHEBI:29105"/>
    </cofactor>
    <text evidence="1">Binds 1 zinc ion per subunit.</text>
</comment>
<dbReference type="OrthoDB" id="9765654at2"/>
<sequence>MHALVRELYPFCRSITGDGVRATLARIAQEIPLTVHEVPSGTPVFDWTVPREWNIRDAWVKNAAGERVIDFRRHNLHVVSYSVPVHERMSLAELRPHLHSLPAQPDLIPYRTSYYKEAWGFCLPHSTLERLPEGEYEVCIDSTLEDGHLSYGECLLEGDTADEVLVSCHVCHPSLANDNMSGVSVATFLAKALAGSRRRYSYRFLFIPGTIGSITWLSRNEDRARAIRHGLVLTCVGDRAGFTYKKSRRGDAQIDRAIAHVLEHAGRPHATLDFSPYGYDERQYCSPGFNLPVGCLMRSQWGQFPEYHTSADNPGFVDAGSLAEARETVLSVFDVLEHDLRYLNLKPQCEPQLGKRGLYGAMGGSGVRQIEMAMLWVLNLSDGSCGLLDIAERSGLPFGAIHAAAQMLREHDLLALAPGTP</sequence>
<evidence type="ECO:0000256" key="1">
    <source>
        <dbReference type="PIRSR" id="PIRSR015244-50"/>
    </source>
</evidence>
<dbReference type="Gene3D" id="1.10.10.10">
    <property type="entry name" value="Winged helix-like DNA-binding domain superfamily/Winged helix DNA-binding domain"/>
    <property type="match status" value="1"/>
</dbReference>
<keyword evidence="1" id="KW-0862">Zinc</keyword>
<dbReference type="InterPro" id="IPR036388">
    <property type="entry name" value="WH-like_DNA-bd_sf"/>
</dbReference>
<dbReference type="SUPFAM" id="SSF53187">
    <property type="entry name" value="Zn-dependent exopeptidases"/>
    <property type="match status" value="1"/>
</dbReference>
<dbReference type="AlphaFoldDB" id="A0A127K012"/>
<keyword evidence="1" id="KW-0479">Metal-binding</keyword>
<feature type="binding site" evidence="1">
    <location>
        <position position="178"/>
    </location>
    <ligand>
        <name>Zn(2+)</name>
        <dbReference type="ChEBI" id="CHEBI:29105"/>
    </ligand>
</feature>
<reference evidence="5 6" key="1">
    <citation type="journal article" date="2014" name="Int. J. Syst. Evol. Microbiol.">
        <title>Ramlibacter solisilvae sp. nov., isolated from forest soil, and emended description of the genus Ramlibacter.</title>
        <authorList>
            <person name="Lee H.J."/>
            <person name="Lee S.H."/>
            <person name="Lee S.S."/>
            <person name="Lee J.S."/>
            <person name="Kim Y."/>
            <person name="Kim S.C."/>
            <person name="Jeon C.O."/>
        </authorList>
    </citation>
    <scope>NUCLEOTIDE SEQUENCE [LARGE SCALE GENOMIC DNA]</scope>
    <source>
        <strain evidence="5 6">5-10</strain>
    </source>
</reference>
<dbReference type="EMBL" id="CP010951">
    <property type="protein sequence ID" value="AMO25548.1"/>
    <property type="molecule type" value="Genomic_DNA"/>
</dbReference>
<organism evidence="5 6">
    <name type="scientific">Ramlibacter tataouinensis</name>
    <dbReference type="NCBI Taxonomy" id="94132"/>
    <lineage>
        <taxon>Bacteria</taxon>
        <taxon>Pseudomonadati</taxon>
        <taxon>Pseudomonadota</taxon>
        <taxon>Betaproteobacteria</taxon>
        <taxon>Burkholderiales</taxon>
        <taxon>Comamonadaceae</taxon>
        <taxon>Ramlibacter</taxon>
    </lineage>
</organism>
<dbReference type="Pfam" id="PF09940">
    <property type="entry name" value="DUF2172"/>
    <property type="match status" value="1"/>
</dbReference>
<evidence type="ECO:0000259" key="3">
    <source>
        <dbReference type="Pfam" id="PF16221"/>
    </source>
</evidence>
<dbReference type="InterPro" id="IPR032589">
    <property type="entry name" value="DUF4910"/>
</dbReference>
<dbReference type="Proteomes" id="UP000070433">
    <property type="component" value="Chromosome"/>
</dbReference>
<feature type="binding site" evidence="1">
    <location>
        <position position="308"/>
    </location>
    <ligand>
        <name>Zn(2+)</name>
        <dbReference type="ChEBI" id="CHEBI:29105"/>
    </ligand>
</feature>
<evidence type="ECO:0000313" key="6">
    <source>
        <dbReference type="Proteomes" id="UP000070433"/>
    </source>
</evidence>
<gene>
    <name evidence="5" type="ORF">UC35_17935</name>
</gene>
<evidence type="ECO:0000259" key="4">
    <source>
        <dbReference type="Pfam" id="PF16254"/>
    </source>
</evidence>
<dbReference type="Pfam" id="PF16254">
    <property type="entry name" value="DUF4910"/>
    <property type="match status" value="1"/>
</dbReference>
<name>A0A127K012_9BURK</name>
<keyword evidence="6" id="KW-1185">Reference proteome</keyword>
<protein>
    <submittedName>
        <fullName evidence="5">Peptidase M28</fullName>
    </submittedName>
</protein>
<dbReference type="PIRSF" id="PIRSF015244">
    <property type="entry name" value="UCP015244"/>
    <property type="match status" value="1"/>
</dbReference>
<dbReference type="PATRIC" id="fig|94132.3.peg.3665"/>
<dbReference type="InterPro" id="IPR032610">
    <property type="entry name" value="DUF2172"/>
</dbReference>
<dbReference type="GO" id="GO:0046872">
    <property type="term" value="F:metal ion binding"/>
    <property type="evidence" value="ECO:0007669"/>
    <property type="project" value="UniProtKB-KW"/>
</dbReference>